<evidence type="ECO:0008006" key="3">
    <source>
        <dbReference type="Google" id="ProtNLM"/>
    </source>
</evidence>
<evidence type="ECO:0000313" key="1">
    <source>
        <dbReference type="EMBL" id="MBL6811445.1"/>
    </source>
</evidence>
<sequence>MNLLAGSTGFLGNNILKELGFNKSPTIALGRSTVSNLPDDAEELLIDFDNLEGLRLSDIDHVYLSMGYPLIYYNVMGLMSASLKKDFFLVDFTYQLAIAKKAKEAGAKKISLISAVAADSNSWNYYLKTKGLLEEEIIKLGFESTNIFQPGHLTGNKFRLDILLADAVSLIFDPFLFGPLKKFRSISAEKLSVAVVKNSLQAKAGINYFDYKDFI</sequence>
<dbReference type="PANTHER" id="PTHR14097">
    <property type="entry name" value="OXIDOREDUCTASE HTATIP2"/>
    <property type="match status" value="1"/>
</dbReference>
<dbReference type="PANTHER" id="PTHR14097:SF7">
    <property type="entry name" value="OXIDOREDUCTASE HTATIP2"/>
    <property type="match status" value="1"/>
</dbReference>
<proteinExistence type="predicted"/>
<accession>A0A937LGC9</accession>
<dbReference type="AlphaFoldDB" id="A0A937LGC9"/>
<dbReference type="Proteomes" id="UP000744438">
    <property type="component" value="Unassembled WGS sequence"/>
</dbReference>
<evidence type="ECO:0000313" key="2">
    <source>
        <dbReference type="Proteomes" id="UP000744438"/>
    </source>
</evidence>
<gene>
    <name evidence="1" type="ORF">ISQ63_01020</name>
</gene>
<reference evidence="1" key="1">
    <citation type="submission" date="2020-10" db="EMBL/GenBank/DDBJ databases">
        <title>Microbiome of the Black Sea water column analyzed by genome centric metagenomics.</title>
        <authorList>
            <person name="Cabello-Yeves P.J."/>
            <person name="Callieri C."/>
            <person name="Picazo A."/>
            <person name="Mehrshad M."/>
            <person name="Haro-Moreno J.M."/>
            <person name="Roda-Garcia J."/>
            <person name="Dzembekova N."/>
            <person name="Slabakova V."/>
            <person name="Slabakova N."/>
            <person name="Moncheva S."/>
            <person name="Rodriguez-Valera F."/>
        </authorList>
    </citation>
    <scope>NUCLEOTIDE SEQUENCE</scope>
    <source>
        <strain evidence="1">BS307-5m-G49</strain>
    </source>
</reference>
<dbReference type="Gene3D" id="3.40.50.720">
    <property type="entry name" value="NAD(P)-binding Rossmann-like Domain"/>
    <property type="match status" value="1"/>
</dbReference>
<dbReference type="InterPro" id="IPR036291">
    <property type="entry name" value="NAD(P)-bd_dom_sf"/>
</dbReference>
<dbReference type="EMBL" id="JADHQC010000002">
    <property type="protein sequence ID" value="MBL6811445.1"/>
    <property type="molecule type" value="Genomic_DNA"/>
</dbReference>
<organism evidence="1 2">
    <name type="scientific">SAR86 cluster bacterium</name>
    <dbReference type="NCBI Taxonomy" id="2030880"/>
    <lineage>
        <taxon>Bacteria</taxon>
        <taxon>Pseudomonadati</taxon>
        <taxon>Pseudomonadota</taxon>
        <taxon>Gammaproteobacteria</taxon>
        <taxon>SAR86 cluster</taxon>
    </lineage>
</organism>
<name>A0A937LGC9_9GAMM</name>
<dbReference type="SUPFAM" id="SSF51735">
    <property type="entry name" value="NAD(P)-binding Rossmann-fold domains"/>
    <property type="match status" value="1"/>
</dbReference>
<comment type="caution">
    <text evidence="1">The sequence shown here is derived from an EMBL/GenBank/DDBJ whole genome shotgun (WGS) entry which is preliminary data.</text>
</comment>
<protein>
    <recommendedName>
        <fullName evidence="3">NAD-dependent epimerase/dehydratase family protein</fullName>
    </recommendedName>
</protein>